<dbReference type="AlphaFoldDB" id="U4TKV8"/>
<dbReference type="OrthoDB" id="1697409at2"/>
<dbReference type="InterPro" id="IPR011856">
    <property type="entry name" value="tRNA_endonuc-like_dom_sf"/>
</dbReference>
<dbReference type="Gene3D" id="3.40.1350.10">
    <property type="match status" value="1"/>
</dbReference>
<dbReference type="eggNOG" id="ENOG5032UC6">
    <property type="taxonomic scope" value="Bacteria"/>
</dbReference>
<comment type="cofactor">
    <cofactor evidence="1">
        <name>Mg(2+)</name>
        <dbReference type="ChEBI" id="CHEBI:18420"/>
    </cofactor>
</comment>
<dbReference type="HOGENOM" id="CLU_148000_0_0_9"/>
<gene>
    <name evidence="5" type="ORF">L248_1667</name>
</gene>
<dbReference type="Pfam" id="PF08774">
    <property type="entry name" value="VRR_NUC"/>
    <property type="match status" value="1"/>
</dbReference>
<sequence length="105" mass="11651">MTAEAKIQNDIRVAVSQHGCTIIRTNSGRVKTTDGRIFIAGPPPGWPDLTGFRHRDGKLILIEVKTPTGRLRHDQEQFKAFIESKPVLYGVARSVEDALKIIEGD</sequence>
<dbReference type="GO" id="GO:0016788">
    <property type="term" value="F:hydrolase activity, acting on ester bonds"/>
    <property type="evidence" value="ECO:0007669"/>
    <property type="project" value="InterPro"/>
</dbReference>
<dbReference type="GO" id="GO:0004518">
    <property type="term" value="F:nuclease activity"/>
    <property type="evidence" value="ECO:0007669"/>
    <property type="project" value="UniProtKB-KW"/>
</dbReference>
<proteinExistence type="predicted"/>
<dbReference type="InterPro" id="IPR014883">
    <property type="entry name" value="VRR_NUC"/>
</dbReference>
<dbReference type="RefSeq" id="WP_022530673.1">
    <property type="nucleotide sequence ID" value="NZ_KI271606.1"/>
</dbReference>
<evidence type="ECO:0000259" key="4">
    <source>
        <dbReference type="SMART" id="SM00990"/>
    </source>
</evidence>
<dbReference type="STRING" id="1231336.L248_1667"/>
<evidence type="ECO:0000256" key="3">
    <source>
        <dbReference type="ARBA" id="ARBA00022801"/>
    </source>
</evidence>
<dbReference type="GO" id="GO:0003676">
    <property type="term" value="F:nucleic acid binding"/>
    <property type="evidence" value="ECO:0007669"/>
    <property type="project" value="InterPro"/>
</dbReference>
<reference evidence="6" key="1">
    <citation type="journal article" date="2013" name="Genome Announc.">
        <title>Whole-Genome Sequencing of Lactobacillus shenzhenensis Strain LY-73T.</title>
        <authorList>
            <person name="Lin Z."/>
            <person name="Liu Z."/>
            <person name="Yang R."/>
            <person name="Zou Y."/>
            <person name="Wan D."/>
            <person name="Chen J."/>
            <person name="Guo M."/>
            <person name="Zhao J."/>
            <person name="Fang C."/>
            <person name="Yang R."/>
            <person name="Liu F."/>
        </authorList>
    </citation>
    <scope>NUCLEOTIDE SEQUENCE [LARGE SCALE GENOMIC DNA]</scope>
    <source>
        <strain evidence="6">LY-73</strain>
    </source>
</reference>
<dbReference type="SMART" id="SM00990">
    <property type="entry name" value="VRR_NUC"/>
    <property type="match status" value="1"/>
</dbReference>
<evidence type="ECO:0000256" key="2">
    <source>
        <dbReference type="ARBA" id="ARBA00022722"/>
    </source>
</evidence>
<organism evidence="5 6">
    <name type="scientific">Schleiferilactobacillus shenzhenensis LY-73</name>
    <dbReference type="NCBI Taxonomy" id="1231336"/>
    <lineage>
        <taxon>Bacteria</taxon>
        <taxon>Bacillati</taxon>
        <taxon>Bacillota</taxon>
        <taxon>Bacilli</taxon>
        <taxon>Lactobacillales</taxon>
        <taxon>Lactobacillaceae</taxon>
        <taxon>Schleiferilactobacillus</taxon>
    </lineage>
</organism>
<evidence type="ECO:0000313" key="5">
    <source>
        <dbReference type="EMBL" id="ERL64020.1"/>
    </source>
</evidence>
<evidence type="ECO:0000313" key="6">
    <source>
        <dbReference type="Proteomes" id="UP000030647"/>
    </source>
</evidence>
<protein>
    <recommendedName>
        <fullName evidence="4">VRR-NUC domain-containing protein</fullName>
    </recommendedName>
</protein>
<keyword evidence="6" id="KW-1185">Reference proteome</keyword>
<dbReference type="Proteomes" id="UP000030647">
    <property type="component" value="Unassembled WGS sequence"/>
</dbReference>
<keyword evidence="3" id="KW-0378">Hydrolase</keyword>
<dbReference type="EMBL" id="KI271606">
    <property type="protein sequence ID" value="ERL64020.1"/>
    <property type="molecule type" value="Genomic_DNA"/>
</dbReference>
<accession>U4TKV8</accession>
<name>U4TKV8_9LACO</name>
<feature type="domain" description="VRR-NUC" evidence="4">
    <location>
        <begin position="1"/>
        <end position="96"/>
    </location>
</feature>
<keyword evidence="2" id="KW-0540">Nuclease</keyword>
<evidence type="ECO:0000256" key="1">
    <source>
        <dbReference type="ARBA" id="ARBA00001946"/>
    </source>
</evidence>